<protein>
    <submittedName>
        <fullName evidence="2">Phage terminase large subunit family protein</fullName>
    </submittedName>
</protein>
<dbReference type="Pfam" id="PF05876">
    <property type="entry name" value="GpA_ATPase"/>
    <property type="match status" value="1"/>
</dbReference>
<keyword evidence="4" id="KW-1185">Reference proteome</keyword>
<evidence type="ECO:0000313" key="2">
    <source>
        <dbReference type="EMBL" id="MDD9326734.1"/>
    </source>
</evidence>
<evidence type="ECO:0000259" key="1">
    <source>
        <dbReference type="Pfam" id="PF05876"/>
    </source>
</evidence>
<feature type="domain" description="Phage terminase large subunit GpA ATPase" evidence="1">
    <location>
        <begin position="48"/>
        <end position="265"/>
    </location>
</feature>
<evidence type="ECO:0000313" key="4">
    <source>
        <dbReference type="Proteomes" id="UP001149607"/>
    </source>
</evidence>
<dbReference type="EMBL" id="JAPQFL010000001">
    <property type="protein sequence ID" value="MDD9326734.1"/>
    <property type="molecule type" value="Genomic_DNA"/>
</dbReference>
<reference evidence="2" key="1">
    <citation type="submission" date="2022-10" db="EMBL/GenBank/DDBJ databases">
        <authorList>
            <person name="Boutroux M."/>
        </authorList>
    </citation>
    <scope>NUCLEOTIDE SEQUENCE</scope>
    <source>
        <strain evidence="2">51.81</strain>
    </source>
</reference>
<dbReference type="Proteomes" id="UP001149607">
    <property type="component" value="Chromosome"/>
</dbReference>
<dbReference type="EMBL" id="CP146598">
    <property type="protein sequence ID" value="WWY03156.1"/>
    <property type="molecule type" value="Genomic_DNA"/>
</dbReference>
<proteinExistence type="predicted"/>
<gene>
    <name evidence="2" type="ORF">ORY91_000101</name>
    <name evidence="3" type="ORF">V9W64_10820</name>
</gene>
<dbReference type="RefSeq" id="WP_274584081.1">
    <property type="nucleotide sequence ID" value="NZ_CP146598.1"/>
</dbReference>
<reference evidence="3" key="2">
    <citation type="submission" date="2024-02" db="EMBL/GenBank/DDBJ databases">
        <title>Neisseria leonii sp. nov.</title>
        <authorList>
            <person name="Boutroux M."/>
            <person name="Favre-Rochex S."/>
            <person name="Gorgette O."/>
            <person name="Touak G."/>
            <person name="Muhle E."/>
            <person name="Chesneau O."/>
            <person name="Clermont D."/>
            <person name="Rahi P."/>
        </authorList>
    </citation>
    <scope>NUCLEOTIDE SEQUENCE</scope>
    <source>
        <strain evidence="3">51.81</strain>
    </source>
</reference>
<organism evidence="2">
    <name type="scientific">Neisseria leonii</name>
    <dbReference type="NCBI Taxonomy" id="2995413"/>
    <lineage>
        <taxon>Bacteria</taxon>
        <taxon>Pseudomonadati</taxon>
        <taxon>Pseudomonadota</taxon>
        <taxon>Betaproteobacteria</taxon>
        <taxon>Neisseriales</taxon>
        <taxon>Neisseriaceae</taxon>
        <taxon>Neisseria</taxon>
    </lineage>
</organism>
<dbReference type="Gene3D" id="3.40.50.300">
    <property type="entry name" value="P-loop containing nucleotide triphosphate hydrolases"/>
    <property type="match status" value="1"/>
</dbReference>
<dbReference type="InterPro" id="IPR046453">
    <property type="entry name" value="GpA_ATPase"/>
</dbReference>
<sequence length="568" mass="64409">MSQRISLRASLERIKAGTIGGFTTAQTAEWIQTHLRLNGRRVSFKGREYQERILKSAAPTIVVKKCSQVGISELMLMRNLALMDIIDGFKIIHTLPTAVFAQRVMKTRVDPLIQGSEYVQGRVNKNLDNASVKQMGNSLLYLGGTNTDTAVISTPADSIVIDELDFSVIENVEKLQSRLTASAYRWWSYVSTPTTPKFGIDAQFASTKRYFNYCRCTHCSEWYLPDYLQHVRIPEYGGNLLDITAKDLSNLRWREAALFCPHCGKPADLSLANRAWVCENPDDLGFEGEGFQINPTDAPEIISMPDLVLWSTRFNRKVNFVNYHLGQTMEDEDSGINDRDLDTMFTVGQQPLRGFKVFGLDMGTVCHLVVGVTDGQGRLTVTHLYPIHYTELETELDHLIKIHRPTTIVADSQPYVETVHRLQQKIYNLYGSVYITSRNLEAFRLIEKEEDKSRALLEVRQVNVNRNFALNNLMMDIRHGNIGVVSQPEWETMKAHLKDMKRRPESTSAFTGDGNAEEADSYVWVKTSGNDHYHHALLYCHVASQLVHHLPSSTGRLPSFIGSFKLRT</sequence>
<accession>A0A9X4E0V1</accession>
<evidence type="ECO:0000313" key="3">
    <source>
        <dbReference type="EMBL" id="WWY03156.1"/>
    </source>
</evidence>
<dbReference type="GO" id="GO:0016887">
    <property type="term" value="F:ATP hydrolysis activity"/>
    <property type="evidence" value="ECO:0007669"/>
    <property type="project" value="InterPro"/>
</dbReference>
<dbReference type="AlphaFoldDB" id="A0A9X4E0V1"/>
<name>A0A9X4E0V1_9NEIS</name>
<dbReference type="InterPro" id="IPR027417">
    <property type="entry name" value="P-loop_NTPase"/>
</dbReference>